<dbReference type="EMBL" id="FNAF01000002">
    <property type="protein sequence ID" value="SDD24665.1"/>
    <property type="molecule type" value="Genomic_DNA"/>
</dbReference>
<dbReference type="Proteomes" id="UP000198995">
    <property type="component" value="Unassembled WGS sequence"/>
</dbReference>
<feature type="transmembrane region" description="Helical" evidence="5">
    <location>
        <begin position="6"/>
        <end position="28"/>
    </location>
</feature>
<keyword evidence="3 5" id="KW-1133">Transmembrane helix</keyword>
<keyword evidence="7" id="KW-1185">Reference proteome</keyword>
<dbReference type="InterPro" id="IPR003810">
    <property type="entry name" value="Mntp/YtaF"/>
</dbReference>
<dbReference type="Pfam" id="PF02659">
    <property type="entry name" value="Mntp"/>
    <property type="match status" value="1"/>
</dbReference>
<evidence type="ECO:0000256" key="5">
    <source>
        <dbReference type="SAM" id="Phobius"/>
    </source>
</evidence>
<reference evidence="6 7" key="1">
    <citation type="submission" date="2016-10" db="EMBL/GenBank/DDBJ databases">
        <authorList>
            <person name="de Groot N.N."/>
        </authorList>
    </citation>
    <scope>NUCLEOTIDE SEQUENCE [LARGE SCALE GENOMIC DNA]</scope>
    <source>
        <strain evidence="6 7">DSM 20475</strain>
    </source>
</reference>
<organism evidence="6 7">
    <name type="scientific">Peptococcus niger</name>
    <dbReference type="NCBI Taxonomy" id="2741"/>
    <lineage>
        <taxon>Bacteria</taxon>
        <taxon>Bacillati</taxon>
        <taxon>Bacillota</taxon>
        <taxon>Clostridia</taxon>
        <taxon>Eubacteriales</taxon>
        <taxon>Peptococcaceae</taxon>
        <taxon>Peptococcus</taxon>
    </lineage>
</organism>
<keyword evidence="1" id="KW-1003">Cell membrane</keyword>
<feature type="transmembrane region" description="Helical" evidence="5">
    <location>
        <begin position="62"/>
        <end position="83"/>
    </location>
</feature>
<keyword evidence="2 5" id="KW-0812">Transmembrane</keyword>
<dbReference type="PANTHER" id="PTHR35529">
    <property type="entry name" value="MANGANESE EFFLUX PUMP MNTP-RELATED"/>
    <property type="match status" value="1"/>
</dbReference>
<evidence type="ECO:0000313" key="6">
    <source>
        <dbReference type="EMBL" id="SDD24665.1"/>
    </source>
</evidence>
<gene>
    <name evidence="6" type="ORF">SAMN04489866_10269</name>
</gene>
<protein>
    <submittedName>
        <fullName evidence="6">Putative Mn2+ efflux pump MntP</fullName>
    </submittedName>
</protein>
<name>A0A1G6T8H7_PEPNI</name>
<dbReference type="AlphaFoldDB" id="A0A1G6T8H7"/>
<evidence type="ECO:0000313" key="7">
    <source>
        <dbReference type="Proteomes" id="UP000198995"/>
    </source>
</evidence>
<dbReference type="PANTHER" id="PTHR35529:SF1">
    <property type="entry name" value="MANGANESE EFFLUX PUMP MNTP-RELATED"/>
    <property type="match status" value="1"/>
</dbReference>
<sequence>MVSILEVILIGVGLSMDACAVTMCNILGLKGEGSRRIWLMPVFFGAFQALMPTLGYGPGMGLAHIIGTYGSYIVAGILAVIGLNMLRNAWQGDGACVLQQLSLWLLTTQAVATAIDAFFVGVSFGAVGTPLAYVLIIGATTAVLVSLVIFLARPLSRHLGNKAEWVGGALLLIVALTQLF</sequence>
<evidence type="ECO:0000256" key="4">
    <source>
        <dbReference type="ARBA" id="ARBA00023136"/>
    </source>
</evidence>
<accession>A0A1G6T8H7</accession>
<proteinExistence type="predicted"/>
<keyword evidence="4 5" id="KW-0472">Membrane</keyword>
<evidence type="ECO:0000256" key="1">
    <source>
        <dbReference type="ARBA" id="ARBA00022475"/>
    </source>
</evidence>
<evidence type="ECO:0000256" key="2">
    <source>
        <dbReference type="ARBA" id="ARBA00022692"/>
    </source>
</evidence>
<feature type="transmembrane region" description="Helical" evidence="5">
    <location>
        <begin position="131"/>
        <end position="151"/>
    </location>
</feature>
<evidence type="ECO:0000256" key="3">
    <source>
        <dbReference type="ARBA" id="ARBA00022989"/>
    </source>
</evidence>
<feature type="transmembrane region" description="Helical" evidence="5">
    <location>
        <begin position="103"/>
        <end position="125"/>
    </location>
</feature>